<dbReference type="Gramene" id="TuG1812G0400001672.01.T01">
    <property type="protein sequence ID" value="TuG1812G0400001672.01.T01.cds253615"/>
    <property type="gene ID" value="TuG1812G0400001672.01"/>
</dbReference>
<sequence length="81" mass="8813">IDLLAPSRSDSGTALYTAPQLNGFPFASRGAPSRAVWPRRRRRQCPARAALPPRPRCLNATWARVATYCGDIVLCFLVGGT</sequence>
<dbReference type="AlphaFoldDB" id="A0A8R7U7B9"/>
<reference evidence="2" key="1">
    <citation type="journal article" date="2013" name="Nature">
        <title>Draft genome of the wheat A-genome progenitor Triticum urartu.</title>
        <authorList>
            <person name="Ling H.Q."/>
            <person name="Zhao S."/>
            <person name="Liu D."/>
            <person name="Wang J."/>
            <person name="Sun H."/>
            <person name="Zhang C."/>
            <person name="Fan H."/>
            <person name="Li D."/>
            <person name="Dong L."/>
            <person name="Tao Y."/>
            <person name="Gao C."/>
            <person name="Wu H."/>
            <person name="Li Y."/>
            <person name="Cui Y."/>
            <person name="Guo X."/>
            <person name="Zheng S."/>
            <person name="Wang B."/>
            <person name="Yu K."/>
            <person name="Liang Q."/>
            <person name="Yang W."/>
            <person name="Lou X."/>
            <person name="Chen J."/>
            <person name="Feng M."/>
            <person name="Jian J."/>
            <person name="Zhang X."/>
            <person name="Luo G."/>
            <person name="Jiang Y."/>
            <person name="Liu J."/>
            <person name="Wang Z."/>
            <person name="Sha Y."/>
            <person name="Zhang B."/>
            <person name="Wu H."/>
            <person name="Tang D."/>
            <person name="Shen Q."/>
            <person name="Xue P."/>
            <person name="Zou S."/>
            <person name="Wang X."/>
            <person name="Liu X."/>
            <person name="Wang F."/>
            <person name="Yang Y."/>
            <person name="An X."/>
            <person name="Dong Z."/>
            <person name="Zhang K."/>
            <person name="Zhang X."/>
            <person name="Luo M.C."/>
            <person name="Dvorak J."/>
            <person name="Tong Y."/>
            <person name="Wang J."/>
            <person name="Yang H."/>
            <person name="Li Z."/>
            <person name="Wang D."/>
            <person name="Zhang A."/>
            <person name="Wang J."/>
        </authorList>
    </citation>
    <scope>NUCLEOTIDE SEQUENCE</scope>
    <source>
        <strain evidence="2">cv. G1812</strain>
    </source>
</reference>
<name>A0A8R7U7B9_TRIUA</name>
<protein>
    <submittedName>
        <fullName evidence="1">Uncharacterized protein</fullName>
    </submittedName>
</protein>
<dbReference type="EnsemblPlants" id="TuG1812G0400001672.01.T01">
    <property type="protein sequence ID" value="TuG1812G0400001672.01.T01.cds253615"/>
    <property type="gene ID" value="TuG1812G0400001672.01"/>
</dbReference>
<proteinExistence type="predicted"/>
<keyword evidence="2" id="KW-1185">Reference proteome</keyword>
<dbReference type="Proteomes" id="UP000015106">
    <property type="component" value="Chromosome 4"/>
</dbReference>
<gene>
    <name evidence="1" type="primary">LOC125551410</name>
</gene>
<accession>A0A8R7U7B9</accession>
<evidence type="ECO:0000313" key="1">
    <source>
        <dbReference type="EnsemblPlants" id="TuG1812G0400001672.01.T01.cds253615"/>
    </source>
</evidence>
<reference evidence="1" key="2">
    <citation type="submission" date="2018-03" db="EMBL/GenBank/DDBJ databases">
        <title>The Triticum urartu genome reveals the dynamic nature of wheat genome evolution.</title>
        <authorList>
            <person name="Ling H."/>
            <person name="Ma B."/>
            <person name="Shi X."/>
            <person name="Liu H."/>
            <person name="Dong L."/>
            <person name="Sun H."/>
            <person name="Cao Y."/>
            <person name="Gao Q."/>
            <person name="Zheng S."/>
            <person name="Li Y."/>
            <person name="Yu Y."/>
            <person name="Du H."/>
            <person name="Qi M."/>
            <person name="Li Y."/>
            <person name="Yu H."/>
            <person name="Cui Y."/>
            <person name="Wang N."/>
            <person name="Chen C."/>
            <person name="Wu H."/>
            <person name="Zhao Y."/>
            <person name="Zhang J."/>
            <person name="Li Y."/>
            <person name="Zhou W."/>
            <person name="Zhang B."/>
            <person name="Hu W."/>
            <person name="Eijk M."/>
            <person name="Tang J."/>
            <person name="Witsenboer H."/>
            <person name="Zhao S."/>
            <person name="Li Z."/>
            <person name="Zhang A."/>
            <person name="Wang D."/>
            <person name="Liang C."/>
        </authorList>
    </citation>
    <scope>NUCLEOTIDE SEQUENCE [LARGE SCALE GENOMIC DNA]</scope>
    <source>
        <strain evidence="1">cv. G1812</strain>
    </source>
</reference>
<reference evidence="1" key="3">
    <citation type="submission" date="2022-06" db="UniProtKB">
        <authorList>
            <consortium name="EnsemblPlants"/>
        </authorList>
    </citation>
    <scope>IDENTIFICATION</scope>
</reference>
<evidence type="ECO:0000313" key="2">
    <source>
        <dbReference type="Proteomes" id="UP000015106"/>
    </source>
</evidence>
<organism evidence="1 2">
    <name type="scientific">Triticum urartu</name>
    <name type="common">Red wild einkorn</name>
    <name type="synonym">Crithodium urartu</name>
    <dbReference type="NCBI Taxonomy" id="4572"/>
    <lineage>
        <taxon>Eukaryota</taxon>
        <taxon>Viridiplantae</taxon>
        <taxon>Streptophyta</taxon>
        <taxon>Embryophyta</taxon>
        <taxon>Tracheophyta</taxon>
        <taxon>Spermatophyta</taxon>
        <taxon>Magnoliopsida</taxon>
        <taxon>Liliopsida</taxon>
        <taxon>Poales</taxon>
        <taxon>Poaceae</taxon>
        <taxon>BOP clade</taxon>
        <taxon>Pooideae</taxon>
        <taxon>Triticodae</taxon>
        <taxon>Triticeae</taxon>
        <taxon>Triticinae</taxon>
        <taxon>Triticum</taxon>
    </lineage>
</organism>